<evidence type="ECO:0008006" key="6">
    <source>
        <dbReference type="Google" id="ProtNLM"/>
    </source>
</evidence>
<comment type="caution">
    <text evidence="4">The sequence shown here is derived from an EMBL/GenBank/DDBJ whole genome shotgun (WGS) entry which is preliminary data.</text>
</comment>
<sequence>MRFPLSIDRPVICAIMKLEQPYVIEWIAWHKLHGFDLMIADNCLAGPQTAVLSALRDAGWIQLVDWRHDRSQPQRRAYSHLYWRALLQGYRYLGFLDADEFLEPLDGPPWSGAELVRSLLRRRGVRSVAFRWANFGSDGKEAYEDELVTVRFPRRGRHDASTARWKKAFARVSSCLPKAMRSPTLFMAHPHGFPIGQRRTLVDGITLDRHQAAMPMEWKLGWIRHYAVKSRQELLSKHARGGGFTPASEAPSLEEYIASRDQNDILDPLDEAAIEALRAKVAEIVWSLDPAILEQTRPLFRQLK</sequence>
<evidence type="ECO:0000313" key="4">
    <source>
        <dbReference type="EMBL" id="MDX8538813.1"/>
    </source>
</evidence>
<dbReference type="PANTHER" id="PTHR21461:SF69">
    <property type="entry name" value="GLYCOSYLTRANSFERASE FAMILY 92 PROTEIN"/>
    <property type="match status" value="1"/>
</dbReference>
<evidence type="ECO:0000313" key="5">
    <source>
        <dbReference type="Proteomes" id="UP001276564"/>
    </source>
</evidence>
<evidence type="ECO:0000256" key="2">
    <source>
        <dbReference type="ARBA" id="ARBA00022692"/>
    </source>
</evidence>
<dbReference type="Proteomes" id="UP001276564">
    <property type="component" value="Unassembled WGS sequence"/>
</dbReference>
<name>A0ABU5AND7_9HYPH</name>
<accession>A0ABU5AND7</accession>
<gene>
    <name evidence="4" type="ORF">RFM23_14415</name>
</gene>
<evidence type="ECO:0000256" key="1">
    <source>
        <dbReference type="ARBA" id="ARBA00004167"/>
    </source>
</evidence>
<reference evidence="4 5" key="1">
    <citation type="submission" date="2023-08" db="EMBL/GenBank/DDBJ databases">
        <title>Implementing the SeqCode for naming new Mesorhizobium species isolated from Vachellia karroo root nodules.</title>
        <authorList>
            <person name="Van Lill M."/>
        </authorList>
    </citation>
    <scope>NUCLEOTIDE SEQUENCE [LARGE SCALE GENOMIC DNA]</scope>
    <source>
        <strain evidence="4 5">VK4B</strain>
    </source>
</reference>
<keyword evidence="3" id="KW-0472">Membrane</keyword>
<dbReference type="EMBL" id="JAVIIP010000006">
    <property type="protein sequence ID" value="MDX8538813.1"/>
    <property type="molecule type" value="Genomic_DNA"/>
</dbReference>
<comment type="subcellular location">
    <subcellularLocation>
        <location evidence="1">Membrane</location>
        <topology evidence="1">Single-pass membrane protein</topology>
    </subcellularLocation>
</comment>
<dbReference type="PANTHER" id="PTHR21461">
    <property type="entry name" value="GLYCOSYLTRANSFERASE FAMILY 92 PROTEIN"/>
    <property type="match status" value="1"/>
</dbReference>
<proteinExistence type="predicted"/>
<evidence type="ECO:0000256" key="3">
    <source>
        <dbReference type="ARBA" id="ARBA00022989"/>
    </source>
</evidence>
<protein>
    <recommendedName>
        <fullName evidence="6">Glycosyltransferase family 2 protein</fullName>
    </recommendedName>
</protein>
<dbReference type="RefSeq" id="WP_320320662.1">
    <property type="nucleotide sequence ID" value="NZ_JAVIIP010000006.1"/>
</dbReference>
<organism evidence="4 5">
    <name type="scientific">Mesorhizobium abyssinicae</name>
    <dbReference type="NCBI Taxonomy" id="1209958"/>
    <lineage>
        <taxon>Bacteria</taxon>
        <taxon>Pseudomonadati</taxon>
        <taxon>Pseudomonadota</taxon>
        <taxon>Alphaproteobacteria</taxon>
        <taxon>Hyphomicrobiales</taxon>
        <taxon>Phyllobacteriaceae</taxon>
        <taxon>Mesorhizobium</taxon>
    </lineage>
</organism>
<keyword evidence="3" id="KW-1133">Transmembrane helix</keyword>
<keyword evidence="5" id="KW-1185">Reference proteome</keyword>
<keyword evidence="2" id="KW-0812">Transmembrane</keyword>